<gene>
    <name evidence="1" type="primary">WBGene00282084</name>
</gene>
<dbReference type="EnsemblMetazoa" id="PPA43715.1">
    <property type="protein sequence ID" value="PPA43715.1"/>
    <property type="gene ID" value="WBGene00282084"/>
</dbReference>
<accession>A0A2A6C5N9</accession>
<protein>
    <submittedName>
        <fullName evidence="1">Uncharacterized protein</fullName>
    </submittedName>
</protein>
<proteinExistence type="predicted"/>
<evidence type="ECO:0000313" key="2">
    <source>
        <dbReference type="Proteomes" id="UP000005239"/>
    </source>
</evidence>
<name>A0A2A6C5N9_PRIPA</name>
<reference evidence="1" key="2">
    <citation type="submission" date="2022-06" db="UniProtKB">
        <authorList>
            <consortium name="EnsemblMetazoa"/>
        </authorList>
    </citation>
    <scope>IDENTIFICATION</scope>
    <source>
        <strain evidence="1">PS312</strain>
    </source>
</reference>
<sequence length="81" mass="8983">MVANGEERRQVVQTVTDGVRTVLHHFLWRIVLGSSIGRQHCGSPHWASKPTVKLTANALAMPLQTKWSSICSVSQIESTEE</sequence>
<keyword evidence="2" id="KW-1185">Reference proteome</keyword>
<dbReference type="AlphaFoldDB" id="A0A2A6C5N9"/>
<accession>A0A8R1UYA0</accession>
<dbReference type="Proteomes" id="UP000005239">
    <property type="component" value="Unassembled WGS sequence"/>
</dbReference>
<organism evidence="1 2">
    <name type="scientific">Pristionchus pacificus</name>
    <name type="common">Parasitic nematode worm</name>
    <dbReference type="NCBI Taxonomy" id="54126"/>
    <lineage>
        <taxon>Eukaryota</taxon>
        <taxon>Metazoa</taxon>
        <taxon>Ecdysozoa</taxon>
        <taxon>Nematoda</taxon>
        <taxon>Chromadorea</taxon>
        <taxon>Rhabditida</taxon>
        <taxon>Rhabditina</taxon>
        <taxon>Diplogasteromorpha</taxon>
        <taxon>Diplogasteroidea</taxon>
        <taxon>Neodiplogasteridae</taxon>
        <taxon>Pristionchus</taxon>
    </lineage>
</organism>
<reference evidence="2" key="1">
    <citation type="journal article" date="2008" name="Nat. Genet.">
        <title>The Pristionchus pacificus genome provides a unique perspective on nematode lifestyle and parasitism.</title>
        <authorList>
            <person name="Dieterich C."/>
            <person name="Clifton S.W."/>
            <person name="Schuster L.N."/>
            <person name="Chinwalla A."/>
            <person name="Delehaunty K."/>
            <person name="Dinkelacker I."/>
            <person name="Fulton L."/>
            <person name="Fulton R."/>
            <person name="Godfrey J."/>
            <person name="Minx P."/>
            <person name="Mitreva M."/>
            <person name="Roeseler W."/>
            <person name="Tian H."/>
            <person name="Witte H."/>
            <person name="Yang S.P."/>
            <person name="Wilson R.K."/>
            <person name="Sommer R.J."/>
        </authorList>
    </citation>
    <scope>NUCLEOTIDE SEQUENCE [LARGE SCALE GENOMIC DNA]</scope>
    <source>
        <strain evidence="2">PS312</strain>
    </source>
</reference>
<evidence type="ECO:0000313" key="1">
    <source>
        <dbReference type="EnsemblMetazoa" id="PPA43715.1"/>
    </source>
</evidence>